<accession>A0ABP7YTI6</accession>
<dbReference type="EMBL" id="BAABDO010000035">
    <property type="protein sequence ID" value="GAA4141060.1"/>
    <property type="molecule type" value="Genomic_DNA"/>
</dbReference>
<organism evidence="2 3">
    <name type="scientific">Actinomadura keratinilytica</name>
    <dbReference type="NCBI Taxonomy" id="547461"/>
    <lineage>
        <taxon>Bacteria</taxon>
        <taxon>Bacillati</taxon>
        <taxon>Actinomycetota</taxon>
        <taxon>Actinomycetes</taxon>
        <taxon>Streptosporangiales</taxon>
        <taxon>Thermomonosporaceae</taxon>
        <taxon>Actinomadura</taxon>
    </lineage>
</organism>
<evidence type="ECO:0000313" key="2">
    <source>
        <dbReference type="EMBL" id="GAA4141060.1"/>
    </source>
</evidence>
<keyword evidence="3" id="KW-1185">Reference proteome</keyword>
<protein>
    <submittedName>
        <fullName evidence="2">Uncharacterized protein</fullName>
    </submittedName>
</protein>
<name>A0ABP7YTI6_9ACTN</name>
<evidence type="ECO:0000256" key="1">
    <source>
        <dbReference type="SAM" id="MobiDB-lite"/>
    </source>
</evidence>
<reference evidence="3" key="1">
    <citation type="journal article" date="2019" name="Int. J. Syst. Evol. Microbiol.">
        <title>The Global Catalogue of Microorganisms (GCM) 10K type strain sequencing project: providing services to taxonomists for standard genome sequencing and annotation.</title>
        <authorList>
            <consortium name="The Broad Institute Genomics Platform"/>
            <consortium name="The Broad Institute Genome Sequencing Center for Infectious Disease"/>
            <person name="Wu L."/>
            <person name="Ma J."/>
        </authorList>
    </citation>
    <scope>NUCLEOTIDE SEQUENCE [LARGE SCALE GENOMIC DNA]</scope>
    <source>
        <strain evidence="3">JCM 17316</strain>
    </source>
</reference>
<proteinExistence type="predicted"/>
<gene>
    <name evidence="2" type="ORF">GCM10022416_28760</name>
</gene>
<dbReference type="Proteomes" id="UP001500266">
    <property type="component" value="Unassembled WGS sequence"/>
</dbReference>
<comment type="caution">
    <text evidence="2">The sequence shown here is derived from an EMBL/GenBank/DDBJ whole genome shotgun (WGS) entry which is preliminary data.</text>
</comment>
<sequence length="69" mass="7084">MRRRALSGGGSPPAGALQAPSGGRVVSWFRVRGPACGRITGGPGSDVVGFVIIPRVFPDLENECEPPAP</sequence>
<feature type="region of interest" description="Disordered" evidence="1">
    <location>
        <begin position="1"/>
        <end position="21"/>
    </location>
</feature>
<evidence type="ECO:0000313" key="3">
    <source>
        <dbReference type="Proteomes" id="UP001500266"/>
    </source>
</evidence>